<evidence type="ECO:0000256" key="3">
    <source>
        <dbReference type="ARBA" id="ARBA00022737"/>
    </source>
</evidence>
<dbReference type="OMA" id="VEICNKC"/>
<dbReference type="GO" id="GO:0005524">
    <property type="term" value="F:ATP binding"/>
    <property type="evidence" value="ECO:0007669"/>
    <property type="project" value="UniProtKB-KW"/>
</dbReference>
<dbReference type="InterPro" id="IPR000504">
    <property type="entry name" value="RRM_dom"/>
</dbReference>
<dbReference type="Pfam" id="PF00271">
    <property type="entry name" value="Helicase_C"/>
    <property type="match status" value="1"/>
</dbReference>
<keyword evidence="1" id="KW-0808">Transferase</keyword>
<keyword evidence="8 18" id="KW-0347">Helicase</keyword>
<proteinExistence type="predicted"/>
<evidence type="ECO:0000256" key="2">
    <source>
        <dbReference type="ARBA" id="ARBA00022723"/>
    </source>
</evidence>
<dbReference type="PROSITE" id="PS00690">
    <property type="entry name" value="DEAH_ATP_HELICASE"/>
    <property type="match status" value="1"/>
</dbReference>
<dbReference type="SMART" id="SM00490">
    <property type="entry name" value="HELICc"/>
    <property type="match status" value="1"/>
</dbReference>
<dbReference type="InterPro" id="IPR002464">
    <property type="entry name" value="DNA/RNA_helicase_DEAH_CS"/>
</dbReference>
<keyword evidence="4" id="KW-0547">Nucleotide-binding</keyword>
<dbReference type="STRING" id="158441.A0A226ENJ6"/>
<dbReference type="Gene3D" id="3.30.70.330">
    <property type="match status" value="1"/>
</dbReference>
<evidence type="ECO:0000256" key="1">
    <source>
        <dbReference type="ARBA" id="ARBA00022679"/>
    </source>
</evidence>
<evidence type="ECO:0000256" key="10">
    <source>
        <dbReference type="ARBA" id="ARBA00022840"/>
    </source>
</evidence>
<dbReference type="SUPFAM" id="SSF54928">
    <property type="entry name" value="RNA-binding domain, RBD"/>
    <property type="match status" value="1"/>
</dbReference>
<dbReference type="EMBL" id="LNIX01000003">
    <property type="protein sequence ID" value="OXA58146.1"/>
    <property type="molecule type" value="Genomic_DNA"/>
</dbReference>
<evidence type="ECO:0000313" key="18">
    <source>
        <dbReference type="EMBL" id="OXA58146.1"/>
    </source>
</evidence>
<dbReference type="InterPro" id="IPR001650">
    <property type="entry name" value="Helicase_C-like"/>
</dbReference>
<evidence type="ECO:0000256" key="4">
    <source>
        <dbReference type="ARBA" id="ARBA00022741"/>
    </source>
</evidence>
<dbReference type="CDD" id="cd00590">
    <property type="entry name" value="RRM_SF"/>
    <property type="match status" value="1"/>
</dbReference>
<dbReference type="PANTHER" id="PTHR18934">
    <property type="entry name" value="ATP-DEPENDENT RNA HELICASE"/>
    <property type="match status" value="1"/>
</dbReference>
<evidence type="ECO:0000256" key="11">
    <source>
        <dbReference type="ARBA" id="ARBA00022884"/>
    </source>
</evidence>
<dbReference type="GO" id="GO:0016740">
    <property type="term" value="F:transferase activity"/>
    <property type="evidence" value="ECO:0007669"/>
    <property type="project" value="UniProtKB-KW"/>
</dbReference>
<evidence type="ECO:0000256" key="9">
    <source>
        <dbReference type="ARBA" id="ARBA00022833"/>
    </source>
</evidence>
<dbReference type="PROSITE" id="PS50102">
    <property type="entry name" value="RRM"/>
    <property type="match status" value="1"/>
</dbReference>
<dbReference type="InterPro" id="IPR027417">
    <property type="entry name" value="P-loop_NTPase"/>
</dbReference>
<feature type="domain" description="Helicase C-terminal" evidence="16">
    <location>
        <begin position="481"/>
        <end position="660"/>
    </location>
</feature>
<evidence type="ECO:0000259" key="17">
    <source>
        <dbReference type="PROSITE" id="PS51873"/>
    </source>
</evidence>
<feature type="compositionally biased region" description="Acidic residues" evidence="13">
    <location>
        <begin position="18"/>
        <end position="38"/>
    </location>
</feature>
<dbReference type="InterPro" id="IPR014001">
    <property type="entry name" value="Helicase_ATP-bd"/>
</dbReference>
<feature type="region of interest" description="Disordered" evidence="13">
    <location>
        <begin position="1"/>
        <end position="44"/>
    </location>
</feature>
<evidence type="ECO:0000256" key="12">
    <source>
        <dbReference type="PROSITE-ProRule" id="PRU00176"/>
    </source>
</evidence>
<dbReference type="Gene3D" id="3.40.50.300">
    <property type="entry name" value="P-loop containing nucleotide triphosphate hydrolases"/>
    <property type="match status" value="2"/>
</dbReference>
<dbReference type="PROSITE" id="PS51873">
    <property type="entry name" value="TRIAD"/>
    <property type="match status" value="1"/>
</dbReference>
<evidence type="ECO:0000256" key="5">
    <source>
        <dbReference type="ARBA" id="ARBA00022771"/>
    </source>
</evidence>
<dbReference type="InterPro" id="IPR012677">
    <property type="entry name" value="Nucleotide-bd_a/b_plait_sf"/>
</dbReference>
<feature type="domain" description="RRM" evidence="14">
    <location>
        <begin position="1064"/>
        <end position="1139"/>
    </location>
</feature>
<dbReference type="OrthoDB" id="6103986at2759"/>
<evidence type="ECO:0000259" key="15">
    <source>
        <dbReference type="PROSITE" id="PS51192"/>
    </source>
</evidence>
<dbReference type="InterPro" id="IPR013083">
    <property type="entry name" value="Znf_RING/FYVE/PHD"/>
</dbReference>
<dbReference type="PROSITE" id="PS51192">
    <property type="entry name" value="HELICASE_ATP_BIND_1"/>
    <property type="match status" value="1"/>
</dbReference>
<dbReference type="InterPro" id="IPR007502">
    <property type="entry name" value="Helicase-assoc_dom"/>
</dbReference>
<dbReference type="PROSITE" id="PS51194">
    <property type="entry name" value="HELICASE_CTER"/>
    <property type="match status" value="1"/>
</dbReference>
<dbReference type="InterPro" id="IPR017907">
    <property type="entry name" value="Znf_RING_CS"/>
</dbReference>
<dbReference type="Pfam" id="PF00270">
    <property type="entry name" value="DEAD"/>
    <property type="match status" value="1"/>
</dbReference>
<dbReference type="CDD" id="cd18791">
    <property type="entry name" value="SF2_C_RHA"/>
    <property type="match status" value="1"/>
</dbReference>
<feature type="compositionally biased region" description="Basic and acidic residues" evidence="13">
    <location>
        <begin position="8"/>
        <end position="17"/>
    </location>
</feature>
<sequence length="1864" mass="211480">MMEEDDEIKVSGDHHDDDSDDDADKEDGDNSDDEDEDSFSTYTNQFYASLASSSQSPVLLDTSHQTNNDVAVVDPSDNSSFNDDDERNDGSELNVPPAVLRNSDDVKFEKLRIKQNYKSNNHRRSQSNHRNPKTISSLGPAKTIQNPTFCIGRQVTNKDLQPNAAANKVSNRERIRLAQNEEMENQIIKKHLEGMKALIDQILKMQSSEEFTVQDEKHVGSFKALQSKFNEMSEQYKAFKNLKKKASTTLSESDYKKQMAREIYRLKGRLPAFAKRTEIDRHVDWFPESDWRVLIIQGQTGSGKSTQIPQYLADHPSFAGKRIICTQPRKIAAVSLAKRVSIEYSNDPWAKPGQDIGYQIGGAKVKESRVEFVTEGIMLERIMSNKPFTDVGCIIIDEAHERSIICDILLGSFKKADKRWKDILIVIMSATIDIEEFSTFFNNAPKVEMAGRTFPIEFFYHPLPDSATSEMSYIRREVVKKAVDIHSRCGSVISGDILCFLPGQEDVLSAKEDFEREMTKINGRDNCKYFATKVYSLFGRQDPEQQEEVFQKLGTNIRKIIFATDIAETSITIDGVVFVVDSGVRKEMIFDPKRNISTLKLTTISKSSATQRAGRSGRTQPGECHRLYSEADFQSMSSSSAPEVFRKPLSLAVLSLIEMNIVPMEFEWISSPSKDAMSAAEEELRYLGAIDEENKTTALGKLISKCQQEPKLVRMIYRGCQDGFGMAAVTIASIFTVANMFYYIGADEAGKQESRKSRNTFALESGDVVTMFRVFQEYLSVSGMNGDRKNDDDDNKREETEKVVNQRKQGGVWCRKNYINGKAIGLIMSTRKELVQLFRSTDIWNSQLNQTNEPTDNELRRIIFAGYFLHTARLIRSRKSKLPQYFAVHPSVTGSLDFKSALVHHTTTKNTQTPEWIVYEKILRLKTTLLPTSTPIDFSWIGEESPAFLALCHAKQDELPTEKIVISASQECLRNIFGRYFINLNSLEAELGCDLDVDIDNGILAAYCTAVKKPRVEANLKRKVQIFMQVLKDQVEEEDYLGGTRVVVGLGYEVQEILFPQDFITIFIRSLDPSVSKTELKWHLELHGISFRNLDLRSYETNQTAVIKFYSKADAKVALEVLKKEKFKGKELDVARAGMGPRRGVTQEEVCRLKLSWSLAPSEGRAQICFHTAAEANNFVETVSTRFGGARVTALHGHVESKNSKHQRNKPQPPAMVLRGIPDGACRYRFVVEEDLEPNEQQFDYRLTLGSLPLDIDEQELFRRVKPTIPKWARVNRTVSTATKEKYEITISDEELKDKLAPFEEYISDGQCPQFYSDKNLGRAILYVPVDNKLALQKASKIDYCSMKEDVYGQPHRLEIEYNHTTSVHTDLYKFIKDDIVQIKNMAYKKGAQVWDSADCNNKYGTKTTKSKFIFLKFRTCNPRLIGELQKSLESVSSYTKFNHESLHLLLTTTGKLELDRIGKTAFLYLNPRNNGLYIYGRPEIQEKTKKQLLSSIKYFTTLEVVDRPLMISKKKINLRRGKASAADVSKLERACKSSGVDYYDFVGNRILVSGSEKAFAKLKNILEKDGLLYEKSPSHLAKLKGRPDCTICLMPPDSDFIQSSICPHAFCIDCLQPMFNIMPPALPVKCQGEDCQKLLGIGDITKTAKKESLKKYLEVAVVKYQQEHSTLFLMCPKQDCGQILCASDKIIGERGGEFYFCDECVTTYCIPCSLKAEKPCKSHEYDTCEEARSGLSNEVQIHVRRIQEDILNLQCPRCKTAFYDFVGCVAVTCESCKCGFCGLCLTDCGNDAHAHARQCPKNPKKNEYYASQVVIDRVHRELKVQKLQEYLKDIEINGAEPRVIESIRRAIRQDLIDLEIPTF</sequence>
<name>A0A226ENJ6_FOLCA</name>
<organism evidence="18 19">
    <name type="scientific">Folsomia candida</name>
    <name type="common">Springtail</name>
    <dbReference type="NCBI Taxonomy" id="158441"/>
    <lineage>
        <taxon>Eukaryota</taxon>
        <taxon>Metazoa</taxon>
        <taxon>Ecdysozoa</taxon>
        <taxon>Arthropoda</taxon>
        <taxon>Hexapoda</taxon>
        <taxon>Collembola</taxon>
        <taxon>Entomobryomorpha</taxon>
        <taxon>Isotomoidea</taxon>
        <taxon>Isotomidae</taxon>
        <taxon>Proisotominae</taxon>
        <taxon>Folsomia</taxon>
    </lineage>
</organism>
<dbReference type="GO" id="GO:0004386">
    <property type="term" value="F:helicase activity"/>
    <property type="evidence" value="ECO:0007669"/>
    <property type="project" value="UniProtKB-KW"/>
</dbReference>
<dbReference type="GO" id="GO:0003723">
    <property type="term" value="F:RNA binding"/>
    <property type="evidence" value="ECO:0007669"/>
    <property type="project" value="UniProtKB-UniRule"/>
</dbReference>
<dbReference type="SUPFAM" id="SSF52540">
    <property type="entry name" value="P-loop containing nucleoside triphosphate hydrolases"/>
    <property type="match status" value="1"/>
</dbReference>
<protein>
    <submittedName>
        <fullName evidence="18">Pre-mRNA-splicing factor ATP-dependent RNA helicase PRP43</fullName>
    </submittedName>
</protein>
<keyword evidence="9" id="KW-0862">Zinc</keyword>
<dbReference type="SMART" id="SM00487">
    <property type="entry name" value="DEXDc"/>
    <property type="match status" value="1"/>
</dbReference>
<feature type="domain" description="Helicase ATP-binding" evidence="15">
    <location>
        <begin position="285"/>
        <end position="450"/>
    </location>
</feature>
<dbReference type="PROSITE" id="PS00198">
    <property type="entry name" value="4FE4S_FER_1"/>
    <property type="match status" value="1"/>
</dbReference>
<evidence type="ECO:0000259" key="16">
    <source>
        <dbReference type="PROSITE" id="PS51194"/>
    </source>
</evidence>
<dbReference type="PANTHER" id="PTHR18934:SF221">
    <property type="entry name" value="ATP-DEPENDENT RNA HELICASE DHX34-RELATED"/>
    <property type="match status" value="1"/>
</dbReference>
<dbReference type="SUPFAM" id="SSF57850">
    <property type="entry name" value="RING/U-box"/>
    <property type="match status" value="1"/>
</dbReference>
<keyword evidence="7" id="KW-0378">Hydrolase</keyword>
<feature type="region of interest" description="Disordered" evidence="13">
    <location>
        <begin position="68"/>
        <end position="101"/>
    </location>
</feature>
<evidence type="ECO:0000256" key="7">
    <source>
        <dbReference type="ARBA" id="ARBA00022801"/>
    </source>
</evidence>
<keyword evidence="10" id="KW-0067">ATP-binding</keyword>
<keyword evidence="19" id="KW-1185">Reference proteome</keyword>
<dbReference type="Gene3D" id="1.20.120.1080">
    <property type="match status" value="1"/>
</dbReference>
<gene>
    <name evidence="18" type="ORF">Fcan01_06816</name>
</gene>
<keyword evidence="5" id="KW-0863">Zinc-finger</keyword>
<evidence type="ECO:0000256" key="6">
    <source>
        <dbReference type="ARBA" id="ARBA00022786"/>
    </source>
</evidence>
<keyword evidence="2" id="KW-0479">Metal-binding</keyword>
<feature type="domain" description="RING-type" evidence="17">
    <location>
        <begin position="1586"/>
        <end position="1806"/>
    </location>
</feature>
<evidence type="ECO:0000256" key="8">
    <source>
        <dbReference type="ARBA" id="ARBA00022806"/>
    </source>
</evidence>
<dbReference type="GO" id="GO:0008270">
    <property type="term" value="F:zinc ion binding"/>
    <property type="evidence" value="ECO:0007669"/>
    <property type="project" value="UniProtKB-KW"/>
</dbReference>
<keyword evidence="6" id="KW-0833">Ubl conjugation pathway</keyword>
<keyword evidence="3" id="KW-0677">Repeat</keyword>
<dbReference type="PROSITE" id="PS00518">
    <property type="entry name" value="ZF_RING_1"/>
    <property type="match status" value="1"/>
</dbReference>
<dbReference type="InterPro" id="IPR044066">
    <property type="entry name" value="TRIAD_supradom"/>
</dbReference>
<dbReference type="SMART" id="SM00847">
    <property type="entry name" value="HA2"/>
    <property type="match status" value="1"/>
</dbReference>
<feature type="region of interest" description="Disordered" evidence="13">
    <location>
        <begin position="1198"/>
        <end position="1217"/>
    </location>
</feature>
<dbReference type="InterPro" id="IPR011545">
    <property type="entry name" value="DEAD/DEAH_box_helicase_dom"/>
</dbReference>
<dbReference type="InterPro" id="IPR017900">
    <property type="entry name" value="4Fe4S_Fe_S_CS"/>
</dbReference>
<feature type="compositionally biased region" description="Basic residues" evidence="13">
    <location>
        <begin position="120"/>
        <end position="132"/>
    </location>
</feature>
<evidence type="ECO:0000313" key="19">
    <source>
        <dbReference type="Proteomes" id="UP000198287"/>
    </source>
</evidence>
<dbReference type="Gene3D" id="3.30.40.10">
    <property type="entry name" value="Zinc/RING finger domain, C3HC4 (zinc finger)"/>
    <property type="match status" value="1"/>
</dbReference>
<dbReference type="InterPro" id="IPR035979">
    <property type="entry name" value="RBD_domain_sf"/>
</dbReference>
<evidence type="ECO:0000256" key="13">
    <source>
        <dbReference type="SAM" id="MobiDB-lite"/>
    </source>
</evidence>
<feature type="region of interest" description="Disordered" evidence="13">
    <location>
        <begin position="115"/>
        <end position="141"/>
    </location>
</feature>
<evidence type="ECO:0000259" key="14">
    <source>
        <dbReference type="PROSITE" id="PS50102"/>
    </source>
</evidence>
<dbReference type="Proteomes" id="UP000198287">
    <property type="component" value="Unassembled WGS sequence"/>
</dbReference>
<reference evidence="18 19" key="1">
    <citation type="submission" date="2015-12" db="EMBL/GenBank/DDBJ databases">
        <title>The genome of Folsomia candida.</title>
        <authorList>
            <person name="Faddeeva A."/>
            <person name="Derks M.F."/>
            <person name="Anvar Y."/>
            <person name="Smit S."/>
            <person name="Van Straalen N."/>
            <person name="Roelofs D."/>
        </authorList>
    </citation>
    <scope>NUCLEOTIDE SEQUENCE [LARGE SCALE GENOMIC DNA]</scope>
    <source>
        <strain evidence="18 19">VU population</strain>
        <tissue evidence="18">Whole body</tissue>
    </source>
</reference>
<dbReference type="CDD" id="cd17917">
    <property type="entry name" value="DEXHc_RHA-like"/>
    <property type="match status" value="1"/>
</dbReference>
<dbReference type="GO" id="GO:0016787">
    <property type="term" value="F:hydrolase activity"/>
    <property type="evidence" value="ECO:0007669"/>
    <property type="project" value="UniProtKB-KW"/>
</dbReference>
<comment type="caution">
    <text evidence="18">The sequence shown here is derived from an EMBL/GenBank/DDBJ whole genome shotgun (WGS) entry which is preliminary data.</text>
</comment>
<dbReference type="CDD" id="cd20335">
    <property type="entry name" value="BRcat_RBR"/>
    <property type="match status" value="1"/>
</dbReference>
<accession>A0A226ENJ6</accession>
<keyword evidence="11 12" id="KW-0694">RNA-binding</keyword>